<dbReference type="PANTHER" id="PTHR37461:SF1">
    <property type="entry name" value="ANTI-SIGMA-K FACTOR RSKA"/>
    <property type="match status" value="1"/>
</dbReference>
<comment type="caution">
    <text evidence="8">The sequence shown here is derived from an EMBL/GenBank/DDBJ whole genome shotgun (WGS) entry which is preliminary data.</text>
</comment>
<evidence type="ECO:0000259" key="7">
    <source>
        <dbReference type="Pfam" id="PF22618"/>
    </source>
</evidence>
<dbReference type="InterPro" id="IPR041916">
    <property type="entry name" value="Anti_sigma_zinc_sf"/>
</dbReference>
<dbReference type="InterPro" id="IPR053877">
    <property type="entry name" value="RskA_N"/>
</dbReference>
<feature type="non-terminal residue" evidence="8">
    <location>
        <position position="102"/>
    </location>
</feature>
<comment type="subcellular location">
    <subcellularLocation>
        <location evidence="1">Membrane</location>
        <topology evidence="1">Single-pass membrane protein</topology>
    </subcellularLocation>
</comment>
<evidence type="ECO:0000313" key="9">
    <source>
        <dbReference type="Proteomes" id="UP000823521"/>
    </source>
</evidence>
<keyword evidence="3" id="KW-1133">Transmembrane helix</keyword>
<name>A0ABS3VXC1_MICEH</name>
<evidence type="ECO:0000256" key="1">
    <source>
        <dbReference type="ARBA" id="ARBA00004167"/>
    </source>
</evidence>
<accession>A0ABS3VXC1</accession>
<dbReference type="InterPro" id="IPR051474">
    <property type="entry name" value="Anti-sigma-K/W_factor"/>
</dbReference>
<evidence type="ECO:0000256" key="5">
    <source>
        <dbReference type="ARBA" id="ARBA00023136"/>
    </source>
</evidence>
<keyword evidence="6" id="KW-0804">Transcription</keyword>
<reference evidence="8 9" key="1">
    <citation type="submission" date="2019-12" db="EMBL/GenBank/DDBJ databases">
        <title>Whole genome sequencing of endophytic Actinobacterium Micromonospora sp. MPMI6T.</title>
        <authorList>
            <person name="Evv R."/>
            <person name="Podile A.R."/>
        </authorList>
    </citation>
    <scope>NUCLEOTIDE SEQUENCE [LARGE SCALE GENOMIC DNA]</scope>
    <source>
        <strain evidence="8 9">MPMI6</strain>
    </source>
</reference>
<feature type="domain" description="Anti-sigma-K factor RskA N-terminal" evidence="7">
    <location>
        <begin position="2"/>
        <end position="43"/>
    </location>
</feature>
<evidence type="ECO:0000313" key="8">
    <source>
        <dbReference type="EMBL" id="MBO4209182.1"/>
    </source>
</evidence>
<sequence>MHALAGAYVLDAVSDIERAAFSRHLADCETCALEVAELRETVARLADQTWSVPPPRMRAEVLAQIRRTPQLPPGGVARPAGRGGSARWRQWTIAAAAAGVVA</sequence>
<dbReference type="Gene3D" id="1.10.10.1320">
    <property type="entry name" value="Anti-sigma factor, zinc-finger domain"/>
    <property type="match status" value="1"/>
</dbReference>
<dbReference type="Pfam" id="PF22618">
    <property type="entry name" value="RskA_N"/>
    <property type="match status" value="1"/>
</dbReference>
<keyword evidence="9" id="KW-1185">Reference proteome</keyword>
<evidence type="ECO:0000256" key="3">
    <source>
        <dbReference type="ARBA" id="ARBA00022989"/>
    </source>
</evidence>
<dbReference type="PANTHER" id="PTHR37461">
    <property type="entry name" value="ANTI-SIGMA-K FACTOR RSKA"/>
    <property type="match status" value="1"/>
</dbReference>
<evidence type="ECO:0000256" key="4">
    <source>
        <dbReference type="ARBA" id="ARBA00023015"/>
    </source>
</evidence>
<proteinExistence type="predicted"/>
<dbReference type="EMBL" id="WVUH01000272">
    <property type="protein sequence ID" value="MBO4209182.1"/>
    <property type="molecule type" value="Genomic_DNA"/>
</dbReference>
<keyword evidence="2" id="KW-0812">Transmembrane</keyword>
<gene>
    <name evidence="8" type="ORF">GSF22_24760</name>
</gene>
<keyword evidence="5" id="KW-0472">Membrane</keyword>
<evidence type="ECO:0000256" key="6">
    <source>
        <dbReference type="ARBA" id="ARBA00023163"/>
    </source>
</evidence>
<organism evidence="8 9">
    <name type="scientific">Micromonospora echinofusca</name>
    <dbReference type="NCBI Taxonomy" id="47858"/>
    <lineage>
        <taxon>Bacteria</taxon>
        <taxon>Bacillati</taxon>
        <taxon>Actinomycetota</taxon>
        <taxon>Actinomycetes</taxon>
        <taxon>Micromonosporales</taxon>
        <taxon>Micromonosporaceae</taxon>
        <taxon>Micromonospora</taxon>
    </lineage>
</organism>
<protein>
    <submittedName>
        <fullName evidence="8">Anti-sigma factor</fullName>
    </submittedName>
</protein>
<evidence type="ECO:0000256" key="2">
    <source>
        <dbReference type="ARBA" id="ARBA00022692"/>
    </source>
</evidence>
<dbReference type="Proteomes" id="UP000823521">
    <property type="component" value="Unassembled WGS sequence"/>
</dbReference>
<keyword evidence="4" id="KW-0805">Transcription regulation</keyword>